<evidence type="ECO:0000256" key="7">
    <source>
        <dbReference type="ARBA" id="ARBA00022475"/>
    </source>
</evidence>
<feature type="transmembrane region" description="Helical" evidence="13">
    <location>
        <begin position="197"/>
        <end position="217"/>
    </location>
</feature>
<dbReference type="CDD" id="cd13138">
    <property type="entry name" value="MATE_yoeA_like"/>
    <property type="match status" value="1"/>
</dbReference>
<keyword evidence="5" id="KW-0813">Transport</keyword>
<dbReference type="GO" id="GO:0006811">
    <property type="term" value="P:monoatomic ion transport"/>
    <property type="evidence" value="ECO:0007669"/>
    <property type="project" value="UniProtKB-KW"/>
</dbReference>
<dbReference type="NCBIfam" id="TIGR00797">
    <property type="entry name" value="matE"/>
    <property type="match status" value="1"/>
</dbReference>
<keyword evidence="11 13" id="KW-0472">Membrane</keyword>
<evidence type="ECO:0000256" key="1">
    <source>
        <dbReference type="ARBA" id="ARBA00003408"/>
    </source>
</evidence>
<reference evidence="14" key="2">
    <citation type="journal article" date="2021" name="PeerJ">
        <title>Extensive microbial diversity within the chicken gut microbiome revealed by metagenomics and culture.</title>
        <authorList>
            <person name="Gilroy R."/>
            <person name="Ravi A."/>
            <person name="Getino M."/>
            <person name="Pursley I."/>
            <person name="Horton D.L."/>
            <person name="Alikhan N.F."/>
            <person name="Baker D."/>
            <person name="Gharbi K."/>
            <person name="Hall N."/>
            <person name="Watson M."/>
            <person name="Adriaenssens E.M."/>
            <person name="Foster-Nyarko E."/>
            <person name="Jarju S."/>
            <person name="Secka A."/>
            <person name="Antonio M."/>
            <person name="Oren A."/>
            <person name="Chaudhuri R.R."/>
            <person name="La Ragione R."/>
            <person name="Hildebrand F."/>
            <person name="Pallen M.J."/>
        </authorList>
    </citation>
    <scope>NUCLEOTIDE SEQUENCE</scope>
    <source>
        <strain evidence="14">ChiBcec2-4451</strain>
    </source>
</reference>
<keyword evidence="7" id="KW-1003">Cell membrane</keyword>
<dbReference type="InterPro" id="IPR050222">
    <property type="entry name" value="MATE_MdtK"/>
</dbReference>
<dbReference type="EMBL" id="DVON01000021">
    <property type="protein sequence ID" value="HIV11653.1"/>
    <property type="molecule type" value="Genomic_DNA"/>
</dbReference>
<feature type="transmembrane region" description="Helical" evidence="13">
    <location>
        <begin position="423"/>
        <end position="441"/>
    </location>
</feature>
<dbReference type="Proteomes" id="UP000886723">
    <property type="component" value="Unassembled WGS sequence"/>
</dbReference>
<organism evidence="14 15">
    <name type="scientific">Candidatus Pullilachnospira stercoravium</name>
    <dbReference type="NCBI Taxonomy" id="2840913"/>
    <lineage>
        <taxon>Bacteria</taxon>
        <taxon>Bacillati</taxon>
        <taxon>Bacillota</taxon>
        <taxon>Clostridia</taxon>
        <taxon>Lachnospirales</taxon>
        <taxon>Lachnospiraceae</taxon>
        <taxon>Lachnospiraceae incertae sedis</taxon>
        <taxon>Candidatus Pullilachnospira</taxon>
    </lineage>
</organism>
<keyword evidence="10" id="KW-0406">Ion transport</keyword>
<evidence type="ECO:0000313" key="15">
    <source>
        <dbReference type="Proteomes" id="UP000886723"/>
    </source>
</evidence>
<keyword evidence="9 13" id="KW-1133">Transmembrane helix</keyword>
<dbReference type="PANTHER" id="PTHR43298">
    <property type="entry name" value="MULTIDRUG RESISTANCE PROTEIN NORM-RELATED"/>
    <property type="match status" value="1"/>
</dbReference>
<dbReference type="Pfam" id="PF01554">
    <property type="entry name" value="MatE"/>
    <property type="match status" value="2"/>
</dbReference>
<accession>A0A9D1T5N6</accession>
<comment type="function">
    <text evidence="1">Multidrug efflux pump.</text>
</comment>
<evidence type="ECO:0000256" key="13">
    <source>
        <dbReference type="SAM" id="Phobius"/>
    </source>
</evidence>
<dbReference type="InterPro" id="IPR002528">
    <property type="entry name" value="MATE_fam"/>
</dbReference>
<reference evidence="14" key="1">
    <citation type="submission" date="2020-10" db="EMBL/GenBank/DDBJ databases">
        <authorList>
            <person name="Gilroy R."/>
        </authorList>
    </citation>
    <scope>NUCLEOTIDE SEQUENCE</scope>
    <source>
        <strain evidence="14">ChiBcec2-4451</strain>
    </source>
</reference>
<evidence type="ECO:0000256" key="11">
    <source>
        <dbReference type="ARBA" id="ARBA00023136"/>
    </source>
</evidence>
<feature type="transmembrane region" description="Helical" evidence="13">
    <location>
        <begin position="64"/>
        <end position="84"/>
    </location>
</feature>
<dbReference type="InterPro" id="IPR048279">
    <property type="entry name" value="MdtK-like"/>
</dbReference>
<evidence type="ECO:0000256" key="4">
    <source>
        <dbReference type="ARBA" id="ARBA00020268"/>
    </source>
</evidence>
<keyword evidence="8 13" id="KW-0812">Transmembrane</keyword>
<proteinExistence type="inferred from homology"/>
<evidence type="ECO:0000313" key="14">
    <source>
        <dbReference type="EMBL" id="HIV11653.1"/>
    </source>
</evidence>
<gene>
    <name evidence="14" type="ORF">IAA63_00745</name>
</gene>
<evidence type="ECO:0000256" key="5">
    <source>
        <dbReference type="ARBA" id="ARBA00022448"/>
    </source>
</evidence>
<dbReference type="GO" id="GO:0042910">
    <property type="term" value="F:xenobiotic transmembrane transporter activity"/>
    <property type="evidence" value="ECO:0007669"/>
    <property type="project" value="InterPro"/>
</dbReference>
<name>A0A9D1T5N6_9FIRM</name>
<evidence type="ECO:0000256" key="10">
    <source>
        <dbReference type="ARBA" id="ARBA00023065"/>
    </source>
</evidence>
<feature type="transmembrane region" description="Helical" evidence="13">
    <location>
        <begin position="21"/>
        <end position="44"/>
    </location>
</feature>
<evidence type="ECO:0000256" key="2">
    <source>
        <dbReference type="ARBA" id="ARBA00004651"/>
    </source>
</evidence>
<dbReference type="GO" id="GO:0015297">
    <property type="term" value="F:antiporter activity"/>
    <property type="evidence" value="ECO:0007669"/>
    <property type="project" value="UniProtKB-KW"/>
</dbReference>
<feature type="transmembrane region" description="Helical" evidence="13">
    <location>
        <begin position="96"/>
        <end position="117"/>
    </location>
</feature>
<feature type="transmembrane region" description="Helical" evidence="13">
    <location>
        <begin position="169"/>
        <end position="191"/>
    </location>
</feature>
<keyword evidence="6" id="KW-0050">Antiport</keyword>
<protein>
    <recommendedName>
        <fullName evidence="4">Probable multidrug resistance protein NorM</fullName>
    </recommendedName>
    <alternativeName>
        <fullName evidence="12">Multidrug-efflux transporter</fullName>
    </alternativeName>
</protein>
<dbReference type="GO" id="GO:0005886">
    <property type="term" value="C:plasma membrane"/>
    <property type="evidence" value="ECO:0007669"/>
    <property type="project" value="UniProtKB-SubCell"/>
</dbReference>
<evidence type="ECO:0000256" key="8">
    <source>
        <dbReference type="ARBA" id="ARBA00022692"/>
    </source>
</evidence>
<comment type="subcellular location">
    <subcellularLocation>
        <location evidence="2">Cell membrane</location>
        <topology evidence="2">Multi-pass membrane protein</topology>
    </subcellularLocation>
</comment>
<evidence type="ECO:0000256" key="9">
    <source>
        <dbReference type="ARBA" id="ARBA00022989"/>
    </source>
</evidence>
<dbReference type="AlphaFoldDB" id="A0A9D1T5N6"/>
<feature type="transmembrane region" description="Helical" evidence="13">
    <location>
        <begin position="391"/>
        <end position="411"/>
    </location>
</feature>
<feature type="transmembrane region" description="Helical" evidence="13">
    <location>
        <begin position="137"/>
        <end position="162"/>
    </location>
</feature>
<evidence type="ECO:0000256" key="3">
    <source>
        <dbReference type="ARBA" id="ARBA00010199"/>
    </source>
</evidence>
<comment type="caution">
    <text evidence="14">The sequence shown here is derived from an EMBL/GenBank/DDBJ whole genome shotgun (WGS) entry which is preliminary data.</text>
</comment>
<sequence>MAKSYEMDMTSGPLLKKILIFSVPLMLSGILQLLFNAADIIVVGQFTGSSALAAVGSTSSLINLFVNVFIGFSIGANVLVAQYFGARDEKNVHETVHTSILLAIICGLILIVAGISLAPPMLELMDTPDEVLGQAVLYMRIYFVGMPATLVYNFGAAILRAVGDTRRPLYYLFVAGCVNVVLNLFFVVVCGRGVDGVAIATVISQVISAALIVRCLVKSDGMYRLNLSMLKLHRQKVIQIARIGLPAGFQGAIFSISNVLIQSSVNSFGSIAMAGNTAASNIEGFIYTCMNAVYQTSLSFTSQNLGAGKIKRISRILVECLVVVFLVGAVMGFLAYTFGAELLRIYSTDPEVIENGLHRMRVICQTYYLCGMMDVTVGALRGLGYSVMPMLVSLAGVCGVRIVWIFTAFVWSRSLFTLYISYPISWGATFVIHLICFAVVYRKLKARRGAQA</sequence>
<comment type="similarity">
    <text evidence="3">Belongs to the multi antimicrobial extrusion (MATE) (TC 2.A.66.1) family.</text>
</comment>
<dbReference type="PANTHER" id="PTHR43298:SF2">
    <property type="entry name" value="FMN_FAD EXPORTER YEEO-RELATED"/>
    <property type="match status" value="1"/>
</dbReference>
<evidence type="ECO:0000256" key="6">
    <source>
        <dbReference type="ARBA" id="ARBA00022449"/>
    </source>
</evidence>
<dbReference type="PIRSF" id="PIRSF006603">
    <property type="entry name" value="DinF"/>
    <property type="match status" value="1"/>
</dbReference>
<evidence type="ECO:0000256" key="12">
    <source>
        <dbReference type="ARBA" id="ARBA00031636"/>
    </source>
</evidence>
<feature type="transmembrane region" description="Helical" evidence="13">
    <location>
        <begin position="316"/>
        <end position="338"/>
    </location>
</feature>